<accession>A0AAX4L2X6</accession>
<organism evidence="1 2">
    <name type="scientific">Sulfolobus tengchongensis</name>
    <dbReference type="NCBI Taxonomy" id="207809"/>
    <lineage>
        <taxon>Archaea</taxon>
        <taxon>Thermoproteota</taxon>
        <taxon>Thermoprotei</taxon>
        <taxon>Sulfolobales</taxon>
        <taxon>Sulfolobaceae</taxon>
        <taxon>Sulfolobus</taxon>
    </lineage>
</organism>
<dbReference type="AlphaFoldDB" id="A0AAX4L2X6"/>
<dbReference type="GeneID" id="89335996"/>
<keyword evidence="2" id="KW-1185">Reference proteome</keyword>
<name>A0AAX4L2X6_9CREN</name>
<proteinExistence type="predicted"/>
<dbReference type="RefSeq" id="WP_338603515.1">
    <property type="nucleotide sequence ID" value="NZ_CP146016.1"/>
</dbReference>
<gene>
    <name evidence="1" type="ORF">V6M85_04470</name>
</gene>
<evidence type="ECO:0000313" key="2">
    <source>
        <dbReference type="Proteomes" id="UP001432202"/>
    </source>
</evidence>
<evidence type="ECO:0000313" key="1">
    <source>
        <dbReference type="EMBL" id="WWQ61339.1"/>
    </source>
</evidence>
<reference evidence="1 2" key="1">
    <citation type="submission" date="2024-02" db="EMBL/GenBank/DDBJ databases">
        <title>STSV induces naive adaptation in Sulfolobus.</title>
        <authorList>
            <person name="Xiang X."/>
            <person name="Song M."/>
        </authorList>
    </citation>
    <scope>NUCLEOTIDE SEQUENCE [LARGE SCALE GENOMIC DNA]</scope>
    <source>
        <strain evidence="1 2">RT2</strain>
    </source>
</reference>
<dbReference type="Proteomes" id="UP001432202">
    <property type="component" value="Chromosome"/>
</dbReference>
<sequence>MRISIPSIMEKKADNFTFTFCVIPPIITLKNADERARDFILNLTKSYRLDEACKNRDKKFCYPAVFGGIFVFIDDTIIKRYEINGYLCKGNEQDVKTINELFKHLEEGKEWCFKFADNEVLCYKKIKDSQECKWIDNIGLRFIMDTL</sequence>
<protein>
    <submittedName>
        <fullName evidence="1">Uncharacterized protein</fullName>
    </submittedName>
</protein>
<dbReference type="EMBL" id="CP146016">
    <property type="protein sequence ID" value="WWQ61339.1"/>
    <property type="molecule type" value="Genomic_DNA"/>
</dbReference>